<dbReference type="OrthoDB" id="8596007at2"/>
<comment type="subcellular location">
    <subcellularLocation>
        <location evidence="1">Cell membrane</location>
        <topology evidence="1">Multi-pass membrane protein</topology>
    </subcellularLocation>
</comment>
<dbReference type="RefSeq" id="WP_016347471.1">
    <property type="nucleotide sequence ID" value="NC_021288.1"/>
</dbReference>
<feature type="transmembrane region" description="Helical" evidence="6">
    <location>
        <begin position="297"/>
        <end position="316"/>
    </location>
</feature>
<keyword evidence="5 6" id="KW-0472">Membrane</keyword>
<evidence type="ECO:0000256" key="2">
    <source>
        <dbReference type="ARBA" id="ARBA00022475"/>
    </source>
</evidence>
<dbReference type="Pfam" id="PF07690">
    <property type="entry name" value="MFS_1"/>
    <property type="match status" value="2"/>
</dbReference>
<evidence type="ECO:0000313" key="9">
    <source>
        <dbReference type="Proteomes" id="UP000013966"/>
    </source>
</evidence>
<keyword evidence="3 6" id="KW-0812">Transmembrane</keyword>
<keyword evidence="4 6" id="KW-1133">Transmembrane helix</keyword>
<dbReference type="InterPro" id="IPR000849">
    <property type="entry name" value="Sugar_P_transporter"/>
</dbReference>
<accession>R4X3W3</accession>
<dbReference type="CDD" id="cd17319">
    <property type="entry name" value="MFS_ExuT_GudP_like"/>
    <property type="match status" value="1"/>
</dbReference>
<dbReference type="InterPro" id="IPR050382">
    <property type="entry name" value="MFS_Na/Anion_cotransporter"/>
</dbReference>
<dbReference type="KEGG" id="buo:BRPE64_CCDS06790"/>
<dbReference type="PANTHER" id="PTHR11662:SF399">
    <property type="entry name" value="FI19708P1-RELATED"/>
    <property type="match status" value="1"/>
</dbReference>
<feature type="domain" description="Major facilitator superfamily (MFS) profile" evidence="7">
    <location>
        <begin position="9"/>
        <end position="411"/>
    </location>
</feature>
<feature type="transmembrane region" description="Helical" evidence="6">
    <location>
        <begin position="264"/>
        <end position="285"/>
    </location>
</feature>
<dbReference type="PROSITE" id="PS50850">
    <property type="entry name" value="MFS"/>
    <property type="match status" value="1"/>
</dbReference>
<dbReference type="GO" id="GO:0022857">
    <property type="term" value="F:transmembrane transporter activity"/>
    <property type="evidence" value="ECO:0007669"/>
    <property type="project" value="InterPro"/>
</dbReference>
<sequence>METRARWTLVSLLFVGGMISYLDRAALSITAPLIAKELHLDPAQLGIVFSSFFVGYALFCFVGGYSADRWGPKAVLTVSMLVWSLFCGLTAVTVGIASLLVVRVIFGMGEGPFCANINKLVSNWYPRDQQASALGLANSGQSIGAAIAGPVVGFLALATSWRTSFVIIGAVGVVWVAAWLWLAKEKPTKPVEDPALSRVQDAALTDDSAAPAPLSTYLLRPAILATAFAFFGYAYILYFFLSWFPSYLTMAHHLSIQKMSIVSVIPWAVGVTGLVAGGYVCDWLVRKTGRAIYSRKIVLITSLGAGAVCIGLTGTVTELTSAVALMAIAVFFMYASFNTYFAIVLDTVEKRRVGAVGGFVHFIANLAGIVAPALTGFLVQWSGNFRSAFVLTGVIAALGALFVAVFVRAPKQQLQLQAELA</sequence>
<dbReference type="SUPFAM" id="SSF103473">
    <property type="entry name" value="MFS general substrate transporter"/>
    <property type="match status" value="1"/>
</dbReference>
<evidence type="ECO:0000313" key="8">
    <source>
        <dbReference type="EMBL" id="BAN26762.1"/>
    </source>
</evidence>
<feature type="transmembrane region" description="Helical" evidence="6">
    <location>
        <begin position="164"/>
        <end position="182"/>
    </location>
</feature>
<feature type="transmembrane region" description="Helical" evidence="6">
    <location>
        <begin position="385"/>
        <end position="407"/>
    </location>
</feature>
<feature type="transmembrane region" description="Helical" evidence="6">
    <location>
        <begin position="74"/>
        <end position="102"/>
    </location>
</feature>
<dbReference type="STRING" id="758793.BRPE64_CCDS06790"/>
<feature type="transmembrane region" description="Helical" evidence="6">
    <location>
        <begin position="355"/>
        <end position="379"/>
    </location>
</feature>
<dbReference type="Proteomes" id="UP000013966">
    <property type="component" value="Chromosome 3"/>
</dbReference>
<proteinExistence type="predicted"/>
<dbReference type="HOGENOM" id="CLU_001265_5_1_4"/>
<dbReference type="EMBL" id="AP013060">
    <property type="protein sequence ID" value="BAN26762.1"/>
    <property type="molecule type" value="Genomic_DNA"/>
</dbReference>
<protein>
    <submittedName>
        <fullName evidence="8">Putative MFS family transporter</fullName>
    </submittedName>
</protein>
<dbReference type="InterPro" id="IPR036259">
    <property type="entry name" value="MFS_trans_sf"/>
</dbReference>
<feature type="transmembrane region" description="Helical" evidence="6">
    <location>
        <begin position="222"/>
        <end position="244"/>
    </location>
</feature>
<reference evidence="8 9" key="2">
    <citation type="journal article" date="2018" name="Int. J. Syst. Evol. Microbiol.">
        <title>Burkholderia insecticola sp. nov., a gut symbiotic bacterium of the bean bug Riptortus pedestris.</title>
        <authorList>
            <person name="Takeshita K."/>
            <person name="Tamaki H."/>
            <person name="Ohbayashi T."/>
            <person name="Meng X.-Y."/>
            <person name="Sone T."/>
            <person name="Mitani Y."/>
            <person name="Peeters C."/>
            <person name="Kikuchi Y."/>
            <person name="Vandamme P."/>
        </authorList>
    </citation>
    <scope>NUCLEOTIDE SEQUENCE [LARGE SCALE GENOMIC DNA]</scope>
    <source>
        <strain evidence="8">RPE64</strain>
    </source>
</reference>
<evidence type="ECO:0000256" key="6">
    <source>
        <dbReference type="SAM" id="Phobius"/>
    </source>
</evidence>
<organism evidence="8 9">
    <name type="scientific">Caballeronia insecticola</name>
    <dbReference type="NCBI Taxonomy" id="758793"/>
    <lineage>
        <taxon>Bacteria</taxon>
        <taxon>Pseudomonadati</taxon>
        <taxon>Pseudomonadota</taxon>
        <taxon>Betaproteobacteria</taxon>
        <taxon>Burkholderiales</taxon>
        <taxon>Burkholderiaceae</taxon>
        <taxon>Caballeronia</taxon>
    </lineage>
</organism>
<dbReference type="AlphaFoldDB" id="R4X3W3"/>
<dbReference type="GO" id="GO:0005886">
    <property type="term" value="C:plasma membrane"/>
    <property type="evidence" value="ECO:0007669"/>
    <property type="project" value="UniProtKB-SubCell"/>
</dbReference>
<name>R4X3W3_9BURK</name>
<gene>
    <name evidence="8" type="ORF">BRPE64_CCDS06790</name>
</gene>
<evidence type="ECO:0000256" key="1">
    <source>
        <dbReference type="ARBA" id="ARBA00004651"/>
    </source>
</evidence>
<evidence type="ECO:0000256" key="5">
    <source>
        <dbReference type="ARBA" id="ARBA00023136"/>
    </source>
</evidence>
<dbReference type="InterPro" id="IPR011701">
    <property type="entry name" value="MFS"/>
</dbReference>
<evidence type="ECO:0000256" key="4">
    <source>
        <dbReference type="ARBA" id="ARBA00022989"/>
    </source>
</evidence>
<evidence type="ECO:0000256" key="3">
    <source>
        <dbReference type="ARBA" id="ARBA00022692"/>
    </source>
</evidence>
<dbReference type="PATRIC" id="fig|758793.3.peg.4990"/>
<keyword evidence="9" id="KW-1185">Reference proteome</keyword>
<dbReference type="PANTHER" id="PTHR11662">
    <property type="entry name" value="SOLUTE CARRIER FAMILY 17"/>
    <property type="match status" value="1"/>
</dbReference>
<reference evidence="8 9" key="1">
    <citation type="journal article" date="2013" name="Genome Announc.">
        <title>Complete Genome Sequence of Burkholderia sp. Strain RPE64, Bacterial Symbiont of the Bean Bug Riptortus pedestris.</title>
        <authorList>
            <person name="Shibata T.F."/>
            <person name="Maeda T."/>
            <person name="Nikoh N."/>
            <person name="Yamaguchi K."/>
            <person name="Oshima K."/>
            <person name="Hattori M."/>
            <person name="Nishiyama T."/>
            <person name="Hasebe M."/>
            <person name="Fukatsu T."/>
            <person name="Kikuchi Y."/>
            <person name="Shigenobu S."/>
        </authorList>
    </citation>
    <scope>NUCLEOTIDE SEQUENCE [LARGE SCALE GENOMIC DNA]</scope>
</reference>
<keyword evidence="2" id="KW-1003">Cell membrane</keyword>
<dbReference type="InterPro" id="IPR020846">
    <property type="entry name" value="MFS_dom"/>
</dbReference>
<evidence type="ECO:0000259" key="7">
    <source>
        <dbReference type="PROSITE" id="PS50850"/>
    </source>
</evidence>
<dbReference type="PIRSF" id="PIRSF002808">
    <property type="entry name" value="Hexose_phosphate_transp"/>
    <property type="match status" value="1"/>
</dbReference>
<feature type="transmembrane region" description="Helical" evidence="6">
    <location>
        <begin position="322"/>
        <end position="343"/>
    </location>
</feature>
<feature type="transmembrane region" description="Helical" evidence="6">
    <location>
        <begin position="45"/>
        <end position="67"/>
    </location>
</feature>
<dbReference type="Gene3D" id="1.20.1250.20">
    <property type="entry name" value="MFS general substrate transporter like domains"/>
    <property type="match status" value="2"/>
</dbReference>